<dbReference type="PANTHER" id="PTHR33375">
    <property type="entry name" value="CHROMOSOME-PARTITIONING PROTEIN PARB-RELATED"/>
    <property type="match status" value="1"/>
</dbReference>
<dbReference type="EMBL" id="LCKS01000011">
    <property type="protein sequence ID" value="KKU02536.1"/>
    <property type="molecule type" value="Genomic_DNA"/>
</dbReference>
<evidence type="ECO:0000256" key="1">
    <source>
        <dbReference type="ARBA" id="ARBA00022829"/>
    </source>
</evidence>
<keyword evidence="1" id="KW-0159">Chromosome partition</keyword>
<dbReference type="SMART" id="SM00470">
    <property type="entry name" value="ParB"/>
    <property type="match status" value="1"/>
</dbReference>
<accession>A0A0G1M2U2</accession>
<sequence length="351" mass="39165">MRSKTEVADTSPEIDVSTLGSALLALTRNETDMKWRVVSELPENMILGLNIRERNPSHVALLAASILEEGQIQECVADQFGGKTRVWAGQHRFWAVESINNMAHEAGLDQRLKLRVRVHDGEFTLDQILAVQLAENLHNQMRPEEEAAAIMSLYKLYLQVSVDQPRSVADLARRIGRGETKVRNALSFMNLDENVRKLVESDGIFYSLAVQIARLPLEKQFRAANRIIIYNLDSSGAARLIEETLGEGKQLPGLFSGQQLEVLAKQNGRLAFRNAADRAARDADGYFRRVLALIKLLDNPTKAEATEPILDILAGFISSGRGFLAELDDACPGLTSQILWHVNEIVRRTKD</sequence>
<dbReference type="InterPro" id="IPR041468">
    <property type="entry name" value="HTH_ParB/Spo0J"/>
</dbReference>
<protein>
    <recommendedName>
        <fullName evidence="2">ParB-like N-terminal domain-containing protein</fullName>
    </recommendedName>
</protein>
<evidence type="ECO:0000313" key="4">
    <source>
        <dbReference type="Proteomes" id="UP000034264"/>
    </source>
</evidence>
<evidence type="ECO:0000313" key="3">
    <source>
        <dbReference type="EMBL" id="KKU02536.1"/>
    </source>
</evidence>
<feature type="domain" description="ParB-like N-terminal" evidence="2">
    <location>
        <begin position="38"/>
        <end position="137"/>
    </location>
</feature>
<dbReference type="AlphaFoldDB" id="A0A0G1M2U2"/>
<proteinExistence type="predicted"/>
<comment type="caution">
    <text evidence="3">The sequence shown here is derived from an EMBL/GenBank/DDBJ whole genome shotgun (WGS) entry which is preliminary data.</text>
</comment>
<name>A0A0G1M2U2_9BACT</name>
<dbReference type="GO" id="GO:0005694">
    <property type="term" value="C:chromosome"/>
    <property type="evidence" value="ECO:0007669"/>
    <property type="project" value="TreeGrafter"/>
</dbReference>
<dbReference type="PANTHER" id="PTHR33375:SF1">
    <property type="entry name" value="CHROMOSOME-PARTITIONING PROTEIN PARB-RELATED"/>
    <property type="match status" value="1"/>
</dbReference>
<dbReference type="Pfam" id="PF17762">
    <property type="entry name" value="HTH_ParB"/>
    <property type="match status" value="1"/>
</dbReference>
<dbReference type="GO" id="GO:0007059">
    <property type="term" value="P:chromosome segregation"/>
    <property type="evidence" value="ECO:0007669"/>
    <property type="project" value="UniProtKB-KW"/>
</dbReference>
<evidence type="ECO:0000259" key="2">
    <source>
        <dbReference type="SMART" id="SM00470"/>
    </source>
</evidence>
<dbReference type="InterPro" id="IPR003115">
    <property type="entry name" value="ParB_N"/>
</dbReference>
<dbReference type="SUPFAM" id="SSF109709">
    <property type="entry name" value="KorB DNA-binding domain-like"/>
    <property type="match status" value="1"/>
</dbReference>
<dbReference type="InterPro" id="IPR050336">
    <property type="entry name" value="Chromosome_partition/occlusion"/>
</dbReference>
<organism evidence="3 4">
    <name type="scientific">Candidatus Amesbacteria bacterium GW2011_GWC2_45_19</name>
    <dbReference type="NCBI Taxonomy" id="1618366"/>
    <lineage>
        <taxon>Bacteria</taxon>
        <taxon>Candidatus Amesiibacteriota</taxon>
    </lineage>
</organism>
<dbReference type="SUPFAM" id="SSF110849">
    <property type="entry name" value="ParB/Sulfiredoxin"/>
    <property type="match status" value="1"/>
</dbReference>
<dbReference type="Proteomes" id="UP000034264">
    <property type="component" value="Unassembled WGS sequence"/>
</dbReference>
<reference evidence="3 4" key="1">
    <citation type="journal article" date="2015" name="Nature">
        <title>rRNA introns, odd ribosomes, and small enigmatic genomes across a large radiation of phyla.</title>
        <authorList>
            <person name="Brown C.T."/>
            <person name="Hug L.A."/>
            <person name="Thomas B.C."/>
            <person name="Sharon I."/>
            <person name="Castelle C.J."/>
            <person name="Singh A."/>
            <person name="Wilkins M.J."/>
            <person name="Williams K.H."/>
            <person name="Banfield J.F."/>
        </authorList>
    </citation>
    <scope>NUCLEOTIDE SEQUENCE [LARGE SCALE GENOMIC DNA]</scope>
</reference>
<gene>
    <name evidence="3" type="ORF">UX05_C0011G0002</name>
</gene>
<dbReference type="GO" id="GO:0045881">
    <property type="term" value="P:positive regulation of sporulation resulting in formation of a cellular spore"/>
    <property type="evidence" value="ECO:0007669"/>
    <property type="project" value="TreeGrafter"/>
</dbReference>
<dbReference type="Gene3D" id="1.10.10.2830">
    <property type="match status" value="1"/>
</dbReference>
<dbReference type="InterPro" id="IPR036086">
    <property type="entry name" value="ParB/Sulfiredoxin_sf"/>
</dbReference>